<dbReference type="GO" id="GO:0005524">
    <property type="term" value="F:ATP binding"/>
    <property type="evidence" value="ECO:0007669"/>
    <property type="project" value="InterPro"/>
</dbReference>
<dbReference type="Proteomes" id="UP000054621">
    <property type="component" value="Unassembled WGS sequence"/>
</dbReference>
<dbReference type="EC" id="2.7.11.1" evidence="2"/>
<name>A0A0W0YE31_9GAMM</name>
<dbReference type="Pfam" id="PF00069">
    <property type="entry name" value="Pkinase"/>
    <property type="match status" value="1"/>
</dbReference>
<keyword evidence="2" id="KW-0808">Transferase</keyword>
<dbReference type="eggNOG" id="COG0515">
    <property type="taxonomic scope" value="Bacteria"/>
</dbReference>
<dbReference type="InterPro" id="IPR011009">
    <property type="entry name" value="Kinase-like_dom_sf"/>
</dbReference>
<dbReference type="Gene3D" id="1.10.510.10">
    <property type="entry name" value="Transferase(Phosphotransferase) domain 1"/>
    <property type="match status" value="1"/>
</dbReference>
<dbReference type="SUPFAM" id="SSF56112">
    <property type="entry name" value="Protein kinase-like (PK-like)"/>
    <property type="match status" value="1"/>
</dbReference>
<dbReference type="PANTHER" id="PTHR44329">
    <property type="entry name" value="SERINE/THREONINE-PROTEIN KINASE TNNI3K-RELATED"/>
    <property type="match status" value="1"/>
</dbReference>
<organism evidence="2 3">
    <name type="scientific">Legionella sainthelensi</name>
    <dbReference type="NCBI Taxonomy" id="28087"/>
    <lineage>
        <taxon>Bacteria</taxon>
        <taxon>Pseudomonadati</taxon>
        <taxon>Pseudomonadota</taxon>
        <taxon>Gammaproteobacteria</taxon>
        <taxon>Legionellales</taxon>
        <taxon>Legionellaceae</taxon>
        <taxon>Legionella</taxon>
    </lineage>
</organism>
<dbReference type="PATRIC" id="fig|28087.4.peg.3008"/>
<feature type="domain" description="Protein kinase" evidence="1">
    <location>
        <begin position="475"/>
        <end position="715"/>
    </location>
</feature>
<gene>
    <name evidence="2" type="primary">spkD</name>
    <name evidence="2" type="ORF">Lsai_2801</name>
</gene>
<comment type="caution">
    <text evidence="2">The sequence shown here is derived from an EMBL/GenBank/DDBJ whole genome shotgun (WGS) entry which is preliminary data.</text>
</comment>
<dbReference type="OrthoDB" id="5630951at2"/>
<dbReference type="PROSITE" id="PS50011">
    <property type="entry name" value="PROTEIN_KINASE_DOM"/>
    <property type="match status" value="1"/>
</dbReference>
<dbReference type="STRING" id="28087.Lsai_2801"/>
<dbReference type="EMBL" id="LNYV01000036">
    <property type="protein sequence ID" value="KTD55209.1"/>
    <property type="molecule type" value="Genomic_DNA"/>
</dbReference>
<dbReference type="SMART" id="SM00220">
    <property type="entry name" value="S_TKc"/>
    <property type="match status" value="1"/>
</dbReference>
<dbReference type="InterPro" id="IPR000719">
    <property type="entry name" value="Prot_kinase_dom"/>
</dbReference>
<reference evidence="2 3" key="1">
    <citation type="submission" date="2015-11" db="EMBL/GenBank/DDBJ databases">
        <title>Genomic analysis of 38 Legionella species identifies large and diverse effector repertoires.</title>
        <authorList>
            <person name="Burstein D."/>
            <person name="Amaro F."/>
            <person name="Zusman T."/>
            <person name="Lifshitz Z."/>
            <person name="Cohen O."/>
            <person name="Gilbert J.A."/>
            <person name="Pupko T."/>
            <person name="Shuman H.A."/>
            <person name="Segal G."/>
        </authorList>
    </citation>
    <scope>NUCLEOTIDE SEQUENCE [LARGE SCALE GENOMIC DNA]</scope>
    <source>
        <strain evidence="2 3">Mt.St.Helens-4</strain>
    </source>
</reference>
<keyword evidence="2" id="KW-0418">Kinase</keyword>
<dbReference type="InterPro" id="IPR051681">
    <property type="entry name" value="Ser/Thr_Kinases-Pseudokinases"/>
</dbReference>
<proteinExistence type="predicted"/>
<evidence type="ECO:0000313" key="2">
    <source>
        <dbReference type="EMBL" id="KTD55209.1"/>
    </source>
</evidence>
<sequence length="747" mass="86504">MKLYELRQLLNEYDQTWYARKPIYGDHERAQKLRQYLKKFATKHDAFELTPVDIFNLLQKIPEITATNSQLKLMQSIRKKLDKHDLLDIYVVLNSSGMIHENNFPTIYALSIEGRSLLHRLFCGLQSQRIRLNREILTTVLTLVAQQPHYCESIEKSLRFLERKSRLTSTALNLLTSKANELATVATLFQELDKANCFDDDSLKHFLARESLYSIDTVISLLNRAKIALDEALIQRISTNKHLHFLCDSLSILLNAKDFHLKMEHVTLLLKQDFTFFIGKNSVFKLLLENDLLDHQAFEHVCTQDVFSFGQILEILSEKSLLKDNQEITHKLITKELDSYRLYRAISYLKTANLLDQNTLTSCFNLMLIKTKRELFKTDVFNLFELFEKSHFYVRQEEFNILFSLSDANLHRFYGVLAGLCKSELLDHQSFAKAWQRVTEKLPPVSESVVTKISKKETNTSRSAFLLDNKHSFFKEHSDSYERGGFGKVKKGYPFLDSGEPLYGIKKLNESDPNKALKAAIREVKYHRLLGREAFYFSQKGKAHIVSEWQRELSLDHYDANELLQIPMEKRLRCLSSGLSDLNTLHQHYRIHGDIKCQNFILNLNKESMKLIDFGTSHKRGSTKSFGWTAAYSDPHTFGDHFCKDLYAMGLVTMYLFPEIYSVSFENGKANIATHQSEITITEQAIVNLVQAMMHSDPHLRCTSEHALNYCNELINQFNQIDDSLLEALTNSSINCAHSTLEDKLRR</sequence>
<dbReference type="AlphaFoldDB" id="A0A0W0YE31"/>
<dbReference type="RefSeq" id="WP_027272623.1">
    <property type="nucleotide sequence ID" value="NZ_CAAAJE010000013.1"/>
</dbReference>
<protein>
    <submittedName>
        <fullName evidence="2">Serine/threonine-protein kinase D</fullName>
        <ecNumber evidence="2">2.7.11.1</ecNumber>
    </submittedName>
</protein>
<accession>A0A0W0YE31</accession>
<evidence type="ECO:0000259" key="1">
    <source>
        <dbReference type="PROSITE" id="PS50011"/>
    </source>
</evidence>
<evidence type="ECO:0000313" key="3">
    <source>
        <dbReference type="Proteomes" id="UP000054621"/>
    </source>
</evidence>
<dbReference type="GO" id="GO:0004674">
    <property type="term" value="F:protein serine/threonine kinase activity"/>
    <property type="evidence" value="ECO:0007669"/>
    <property type="project" value="UniProtKB-EC"/>
</dbReference>